<dbReference type="SMART" id="SM00635">
    <property type="entry name" value="BID_2"/>
    <property type="match status" value="4"/>
</dbReference>
<dbReference type="SUPFAM" id="SSF49373">
    <property type="entry name" value="Invasin/intimin cell-adhesion fragments"/>
    <property type="match status" value="4"/>
</dbReference>
<dbReference type="Gene3D" id="1.50.10.100">
    <property type="entry name" value="Chondroitin AC/alginate lyase"/>
    <property type="match status" value="1"/>
</dbReference>
<proteinExistence type="inferred from homology"/>
<dbReference type="Gene3D" id="2.60.40.1080">
    <property type="match status" value="4"/>
</dbReference>
<feature type="compositionally biased region" description="Gly residues" evidence="4">
    <location>
        <begin position="1742"/>
        <end position="1883"/>
    </location>
</feature>
<dbReference type="Proteomes" id="UP001597180">
    <property type="component" value="Unassembled WGS sequence"/>
</dbReference>
<dbReference type="Pfam" id="PF02368">
    <property type="entry name" value="Big_2"/>
    <property type="match status" value="4"/>
</dbReference>
<protein>
    <submittedName>
        <fullName evidence="6">Polysaccharide lyase family 8 super-sandwich domain-containing protein</fullName>
    </submittedName>
</protein>
<evidence type="ECO:0000259" key="5">
    <source>
        <dbReference type="PROSITE" id="PS51272"/>
    </source>
</evidence>
<accession>A0ABW3UKC8</accession>
<dbReference type="InterPro" id="IPR008929">
    <property type="entry name" value="Chondroitin_lyas"/>
</dbReference>
<dbReference type="Gene3D" id="2.70.98.10">
    <property type="match status" value="1"/>
</dbReference>
<feature type="domain" description="SLH" evidence="5">
    <location>
        <begin position="2185"/>
        <end position="2248"/>
    </location>
</feature>
<dbReference type="InterPro" id="IPR001119">
    <property type="entry name" value="SLH_dom"/>
</dbReference>
<dbReference type="InterPro" id="IPR012970">
    <property type="entry name" value="Lyase_8_alpha_N"/>
</dbReference>
<dbReference type="Pfam" id="PF00395">
    <property type="entry name" value="SLH"/>
    <property type="match status" value="3"/>
</dbReference>
<dbReference type="InterPro" id="IPR011071">
    <property type="entry name" value="Lyase_8-like_C"/>
</dbReference>
<comment type="caution">
    <text evidence="6">The sequence shown here is derived from an EMBL/GenBank/DDBJ whole genome shotgun (WGS) entry which is preliminary data.</text>
</comment>
<dbReference type="InterPro" id="IPR014718">
    <property type="entry name" value="GH-type_carb-bd"/>
</dbReference>
<dbReference type="EMBL" id="JBHTLU010000015">
    <property type="protein sequence ID" value="MFD1221427.1"/>
    <property type="molecule type" value="Genomic_DNA"/>
</dbReference>
<dbReference type="InterPro" id="IPR003159">
    <property type="entry name" value="Lyase_8_central_dom"/>
</dbReference>
<dbReference type="Pfam" id="PF02884">
    <property type="entry name" value="Lyase_8_C"/>
    <property type="match status" value="1"/>
</dbReference>
<reference evidence="7" key="1">
    <citation type="journal article" date="2019" name="Int. J. Syst. Evol. Microbiol.">
        <title>The Global Catalogue of Microorganisms (GCM) 10K type strain sequencing project: providing services to taxonomists for standard genome sequencing and annotation.</title>
        <authorList>
            <consortium name="The Broad Institute Genomics Platform"/>
            <consortium name="The Broad Institute Genome Sequencing Center for Infectious Disease"/>
            <person name="Wu L."/>
            <person name="Ma J."/>
        </authorList>
    </citation>
    <scope>NUCLEOTIDE SEQUENCE [LARGE SCALE GENOMIC DNA]</scope>
    <source>
        <strain evidence="7">CCUG 53270</strain>
    </source>
</reference>
<dbReference type="InterPro" id="IPR004103">
    <property type="entry name" value="Lyase_8_C"/>
</dbReference>
<feature type="region of interest" description="Disordered" evidence="4">
    <location>
        <begin position="1738"/>
        <end position="1886"/>
    </location>
</feature>
<keyword evidence="3 6" id="KW-0456">Lyase</keyword>
<evidence type="ECO:0000256" key="4">
    <source>
        <dbReference type="SAM" id="MobiDB-lite"/>
    </source>
</evidence>
<dbReference type="Gene3D" id="2.60.220.10">
    <property type="entry name" value="Polysaccharide lyase family 8-like, C-terminal"/>
    <property type="match status" value="1"/>
</dbReference>
<dbReference type="InterPro" id="IPR003343">
    <property type="entry name" value="Big_2"/>
</dbReference>
<dbReference type="GO" id="GO:0016829">
    <property type="term" value="F:lyase activity"/>
    <property type="evidence" value="ECO:0007669"/>
    <property type="project" value="UniProtKB-KW"/>
</dbReference>
<evidence type="ECO:0000256" key="3">
    <source>
        <dbReference type="ARBA" id="ARBA00023239"/>
    </source>
</evidence>
<dbReference type="CDD" id="cd01083">
    <property type="entry name" value="GAG_Lyase"/>
    <property type="match status" value="1"/>
</dbReference>
<dbReference type="SUPFAM" id="SSF49863">
    <property type="entry name" value="Hyaluronate lyase-like, C-terminal domain"/>
    <property type="match status" value="1"/>
</dbReference>
<dbReference type="InterPro" id="IPR038970">
    <property type="entry name" value="Lyase_8"/>
</dbReference>
<dbReference type="Pfam" id="PF02278">
    <property type="entry name" value="Lyase_8"/>
    <property type="match status" value="1"/>
</dbReference>
<comment type="similarity">
    <text evidence="1">Belongs to the polysaccharide lyase 8 family.</text>
</comment>
<dbReference type="PANTHER" id="PTHR38481">
    <property type="entry name" value="HYALURONATE LYASE"/>
    <property type="match status" value="1"/>
</dbReference>
<dbReference type="Pfam" id="PF08124">
    <property type="entry name" value="Lyase_8_N"/>
    <property type="match status" value="1"/>
</dbReference>
<feature type="domain" description="SLH" evidence="5">
    <location>
        <begin position="2120"/>
        <end position="2183"/>
    </location>
</feature>
<dbReference type="InterPro" id="IPR008964">
    <property type="entry name" value="Invasin/intimin_cell_adhesion"/>
</dbReference>
<dbReference type="PROSITE" id="PS51272">
    <property type="entry name" value="SLH"/>
    <property type="match status" value="3"/>
</dbReference>
<keyword evidence="7" id="KW-1185">Reference proteome</keyword>
<dbReference type="SUPFAM" id="SSF74650">
    <property type="entry name" value="Galactose mutarotase-like"/>
    <property type="match status" value="1"/>
</dbReference>
<evidence type="ECO:0000256" key="2">
    <source>
        <dbReference type="ARBA" id="ARBA00022729"/>
    </source>
</evidence>
<evidence type="ECO:0000313" key="7">
    <source>
        <dbReference type="Proteomes" id="UP001597180"/>
    </source>
</evidence>
<evidence type="ECO:0000313" key="6">
    <source>
        <dbReference type="EMBL" id="MFD1221427.1"/>
    </source>
</evidence>
<keyword evidence="2" id="KW-0732">Signal</keyword>
<sequence length="2308" mass="244221">MLKQWKGVTSSVSRLLVFTLIISTFSVWAGYTEVKAAGIVYVKATFDTYPATPSTSGPTAETGGNWGLYNANVTTGDYAVGEIVYTRADRSLRLVATTPGKVVNTARTLSTPIGGKVVLESGAMFSDTAHPRSVFELRSSSGIYVTPLSVDTAGKMKAYTKDIGTYKADTWYKLRAFVDNTNRLMDVFLNDQPVLLGTALPAQWDKISSIKFSQTGADGSAGSMVIDDVKISEFVPVTGIALPASMSIASGSSISAAASLVWTPADPSDQRIQWSSSNPAVATVDDRGIVSGVSNGTSVITARALDGNQTASAEVSVMTYVPVQNVLLPPTAQAAVGSKLPLQAVIEPTDASDPRLEWSSDKPEVAAVDASGVVTGVSTGQAVITARAVDGGKTASTLVTVSIASVPVQSIALPSNIAMDVQDEITLRPRFTPSDATNRNVTWSSSLPDVASVDGAGRIQSWKPGTATVTVTSQDGGKTAASFITVQQRDPNEGDEYDRMRLKWKKSLDGGASFDRNDPDIAAIINSTNSNASKYWSTLHTNSDRALLWDDIPSSADTSDFVTSNYARLKTMALAYSMKGGALYHHYGLRDDIIEAMEFLYRDQYNEAGNPYGNWWNWQIGVPLKLADLMVLLYDDLTKDQIERYVRTMDHYIGDISLPTFTQTGANRTDILTAELLMGIVQKDPVRLGNVREQMSPLFPYVTAGDGFYEDGSFVQHSTVAYTGSYGEVLIRGVGNLLFMLQGTTWSVTDPQVSNVYRWVQDTFAPVIYNGQVMDMVRGRAIARENNTGNTAAGGIIGAMARLAQFAPQQDAETIKSLIKHYLLANPTYNYYKQITDIETMQTVQQWMADPSIAAQGDAIAHFELNAMARSVHRGQDYAFGVSKSSKRIQTYELTNGENGKGWYTGDGMTYLYNGDSSQYMGDFWPTVNWYRLPGTTVDTRERTVPHYQYGDGEGTPTNAWAGGVTLGEYGSSGMNLRQMGTSLTANKSWFMFDKEIVALGSGISSSDNRPIETTIEQRKLNGAGDNDFIVDGDRMPSALGWSAVKDGVHWAHLSGNVPGSDIGYVFPETANLNMLREQRTGTWKDINDNPSISTDPRTNRFMTMWLNHGSNPYNETYSYILLPNRSAAETGAYSANPSVTILENSPDAQAVYEKSLQITGVHFWKDALKKVDFITSSRQASVMARELAGSNRLELAVSDPTLENTGAIDLELDRSAAGVLSSDPQVFVTQLAPTIKLTVNTGGTLGKSLNVVFDTDPLKPRPDPEAPIQEPVNLPAPLPDSEPITHVYDVFDDQIQGNQPLEWSISADRNTSAALVPLSNTDGLALRLMDRNGTGTVTAKRPFLRQTGKVDIEWSFASTSAGATQTFELMDGGTPVITLKAGDKLSRIDASGASIPLTDVPANQWSMLKLRIDPAANTYDLYLNGKLGAWRAEFSRPGSGIDSLQIQTGVQDASSVLYIDNVIMYKFGAVSLVNETFNDAVTGTKPAGWTIADKAATAEVSVQAMPSAVNKSLLLNDNDAKFLDSALKTFAPQSGKLGVEWRFYEKNTGKFSAFELMSGSTSIAKLSSNGTLKLTGPGNVTTDLVKVPVLNWHTVKLDVDVSRQLFQVYLDGRQAAVDAPFWNQGGPIDGIRFSTSYGAVDAPVYIDDVKVYTFVSMAERVTVTPETMSLKVGETASLFASVAPTGAVNGALVYETSSTQSVTVDVYGHVTAIAPGAATITVRTADGTERAFSEVTVAAEPGGGGGDGGTGGSGSGSDGGTGGGGGDGGTGGSGGDGGTGGSGSGGGTGGSGSDGGTGGSGSGGGTGGSGSDGGTGGVGSAGGTGGSGSDGGSGGGGSGGGTGGSGSGGGSGGSGSDGGTGVGGSDGGAGGGGSAGGTGGSGASTTTSAALEALDRLMRTGGTDSQLMQAADAILQDAFTFKLPAVRASDRFTATLSAEELEAKLRAADTLRDAVLQRLSSKGLSVASPIVTLRVQSAADDLPVALSVPASLFVSPDRTVLTQMNGVAIHWAPDALPLIDADMLQLEVSKDSQGSYPKFSLKLQAIPKGGEAQPVRQFLKPLAIQLPYKADPNVDTDLLTVFYMDDAGWKENKAGRYDAITSSMHFSTNHFSTYAIMPNPVTFQDVPASHWASKAVSTLAAKGILEGSGMSRFRPDDPMTRAEFVKLLASLVKGGSTKPESNDYSLPFKDVDADAWEYGWVQLAYKAGWIEGVSADRFAPAMMMHRQDAAVLIAKALYPGERPAASSLNRLNDFEDGASVSDYAREAMAVLLQHHLLAVDDQQRLNPAGQLTRAEAAELMYRLFFNQ</sequence>
<dbReference type="SUPFAM" id="SSF48230">
    <property type="entry name" value="Chondroitin AC/alginate lyase"/>
    <property type="match status" value="1"/>
</dbReference>
<evidence type="ECO:0000256" key="1">
    <source>
        <dbReference type="ARBA" id="ARBA00006699"/>
    </source>
</evidence>
<name>A0ABW3UKC8_9BACL</name>
<dbReference type="InterPro" id="IPR011013">
    <property type="entry name" value="Gal_mutarotase_sf_dom"/>
</dbReference>
<gene>
    <name evidence="6" type="ORF">ACFQ4B_14970</name>
</gene>
<feature type="domain" description="SLH" evidence="5">
    <location>
        <begin position="2252"/>
        <end position="2308"/>
    </location>
</feature>
<dbReference type="RefSeq" id="WP_345589684.1">
    <property type="nucleotide sequence ID" value="NZ_BAABJG010000021.1"/>
</dbReference>
<organism evidence="6 7">
    <name type="scientific">Paenibacillus vulneris</name>
    <dbReference type="NCBI Taxonomy" id="1133364"/>
    <lineage>
        <taxon>Bacteria</taxon>
        <taxon>Bacillati</taxon>
        <taxon>Bacillota</taxon>
        <taxon>Bacilli</taxon>
        <taxon>Bacillales</taxon>
        <taxon>Paenibacillaceae</taxon>
        <taxon>Paenibacillus</taxon>
    </lineage>
</organism>
<dbReference type="PANTHER" id="PTHR38481:SF1">
    <property type="entry name" value="HYALURONATE LYASE"/>
    <property type="match status" value="1"/>
</dbReference>